<evidence type="ECO:0000313" key="7">
    <source>
        <dbReference type="Proteomes" id="UP000252182"/>
    </source>
</evidence>
<dbReference type="OrthoDB" id="8565703at2"/>
<proteinExistence type="predicted"/>
<dbReference type="Proteomes" id="UP000252182">
    <property type="component" value="Chromosome"/>
</dbReference>
<feature type="transmembrane region" description="Helical" evidence="5">
    <location>
        <begin position="80"/>
        <end position="105"/>
    </location>
</feature>
<keyword evidence="4 5" id="KW-0472">Membrane</keyword>
<accession>A0A345DCH5</accession>
<organism evidence="6 7">
    <name type="scientific">Ephemeroptericola cinctiostellae</name>
    <dbReference type="NCBI Taxonomy" id="2268024"/>
    <lineage>
        <taxon>Bacteria</taxon>
        <taxon>Pseudomonadati</taxon>
        <taxon>Pseudomonadota</taxon>
        <taxon>Betaproteobacteria</taxon>
        <taxon>Burkholderiales</taxon>
        <taxon>Burkholderiaceae</taxon>
        <taxon>Ephemeroptericola</taxon>
    </lineage>
</organism>
<evidence type="ECO:0000313" key="6">
    <source>
        <dbReference type="EMBL" id="AXF86063.1"/>
    </source>
</evidence>
<feature type="transmembrane region" description="Helical" evidence="5">
    <location>
        <begin position="198"/>
        <end position="218"/>
    </location>
</feature>
<evidence type="ECO:0000256" key="2">
    <source>
        <dbReference type="ARBA" id="ARBA00022692"/>
    </source>
</evidence>
<evidence type="ECO:0008006" key="8">
    <source>
        <dbReference type="Google" id="ProtNLM"/>
    </source>
</evidence>
<evidence type="ECO:0000256" key="5">
    <source>
        <dbReference type="SAM" id="Phobius"/>
    </source>
</evidence>
<dbReference type="InterPro" id="IPR059112">
    <property type="entry name" value="CysZ/EI24"/>
</dbReference>
<dbReference type="EMBL" id="CP031124">
    <property type="protein sequence ID" value="AXF86063.1"/>
    <property type="molecule type" value="Genomic_DNA"/>
</dbReference>
<evidence type="ECO:0000256" key="4">
    <source>
        <dbReference type="ARBA" id="ARBA00023136"/>
    </source>
</evidence>
<dbReference type="AlphaFoldDB" id="A0A345DCH5"/>
<keyword evidence="7" id="KW-1185">Reference proteome</keyword>
<dbReference type="KEGG" id="hyf:DTO96_101804"/>
<feature type="transmembrane region" description="Helical" evidence="5">
    <location>
        <begin position="225"/>
        <end position="250"/>
    </location>
</feature>
<feature type="transmembrane region" description="Helical" evidence="5">
    <location>
        <begin position="140"/>
        <end position="162"/>
    </location>
</feature>
<feature type="transmembrane region" description="Helical" evidence="5">
    <location>
        <begin position="20"/>
        <end position="44"/>
    </location>
</feature>
<keyword evidence="2 5" id="KW-0812">Transmembrane</keyword>
<comment type="subcellular location">
    <subcellularLocation>
        <location evidence="1">Membrane</location>
        <topology evidence="1">Multi-pass membrane protein</topology>
    </subcellularLocation>
</comment>
<reference evidence="7" key="1">
    <citation type="submission" date="2018-07" db="EMBL/GenBank/DDBJ databases">
        <authorList>
            <person name="Kim H."/>
        </authorList>
    </citation>
    <scope>NUCLEOTIDE SEQUENCE [LARGE SCALE GENOMIC DNA]</scope>
    <source>
        <strain evidence="7">F02</strain>
    </source>
</reference>
<dbReference type="RefSeq" id="WP_114563183.1">
    <property type="nucleotide sequence ID" value="NZ_CP031124.1"/>
</dbReference>
<evidence type="ECO:0000256" key="1">
    <source>
        <dbReference type="ARBA" id="ARBA00004141"/>
    </source>
</evidence>
<gene>
    <name evidence="6" type="ORF">DTO96_101804</name>
</gene>
<dbReference type="Pfam" id="PF07264">
    <property type="entry name" value="EI24"/>
    <property type="match status" value="1"/>
</dbReference>
<name>A0A345DCH5_9BURK</name>
<sequence>MDKVIQALSRAALMMFTPRVWGLVWRPALLALLVWALIGGGMWWGFGEDLFAWLTATQNRWALGDSWTAQALNWAMQGGFWLGIGLLWILMVVLSSMLLISVFGMSHINRAVAERFFPTLEVKGGLTTWHSIKNTTAWTFWFAFFWIISTPAYLLAGLGAVIQTGVMARYNQKVFALDALAEHADAHEYAVITQERNGALFVLGLVITLMGALPTFVWMGSIIGVVLLPLTAVFSVLTFTALFTFCGLAYSCYCLQALHDYRAVQHELLLQSVLKDN</sequence>
<evidence type="ECO:0000256" key="3">
    <source>
        <dbReference type="ARBA" id="ARBA00022989"/>
    </source>
</evidence>
<keyword evidence="3 5" id="KW-1133">Transmembrane helix</keyword>
<protein>
    <recommendedName>
        <fullName evidence="8">Etoposide-induced protein 2.4 (EI24)</fullName>
    </recommendedName>
</protein>